<dbReference type="EMBL" id="JBHRYB010000001">
    <property type="protein sequence ID" value="MFC3678548.1"/>
    <property type="molecule type" value="Genomic_DNA"/>
</dbReference>
<keyword evidence="3 5" id="KW-0378">Hydrolase</keyword>
<dbReference type="InterPro" id="IPR005164">
    <property type="entry name" value="Allantoicase"/>
</dbReference>
<dbReference type="Gene3D" id="2.60.120.260">
    <property type="entry name" value="Galactose-binding domain-like"/>
    <property type="match status" value="2"/>
</dbReference>
<comment type="similarity">
    <text evidence="1 3">Belongs to the allantoicase family.</text>
</comment>
<evidence type="ECO:0000256" key="3">
    <source>
        <dbReference type="HAMAP-Rule" id="MF_00813"/>
    </source>
</evidence>
<gene>
    <name evidence="3 5" type="primary">alc</name>
    <name evidence="5" type="ORF">ACFOMG_00300</name>
</gene>
<dbReference type="InterPro" id="IPR015908">
    <property type="entry name" value="Allantoicase_dom"/>
</dbReference>
<feature type="domain" description="Allantoicase" evidence="4">
    <location>
        <begin position="195"/>
        <end position="361"/>
    </location>
</feature>
<evidence type="ECO:0000256" key="1">
    <source>
        <dbReference type="ARBA" id="ARBA00009242"/>
    </source>
</evidence>
<accession>A0ABV7VNJ1</accession>
<dbReference type="Proteomes" id="UP001595722">
    <property type="component" value="Unassembled WGS sequence"/>
</dbReference>
<dbReference type="InterPro" id="IPR008979">
    <property type="entry name" value="Galactose-bd-like_sf"/>
</dbReference>
<dbReference type="PANTHER" id="PTHR12045">
    <property type="entry name" value="ALLANTOICASE"/>
    <property type="match status" value="1"/>
</dbReference>
<dbReference type="SUPFAM" id="SSF49785">
    <property type="entry name" value="Galactose-binding domain-like"/>
    <property type="match status" value="2"/>
</dbReference>
<dbReference type="PIRSF" id="PIRSF016516">
    <property type="entry name" value="Allantoicase"/>
    <property type="match status" value="1"/>
</dbReference>
<dbReference type="GO" id="GO:0004037">
    <property type="term" value="F:allantoicase activity"/>
    <property type="evidence" value="ECO:0007669"/>
    <property type="project" value="UniProtKB-EC"/>
</dbReference>
<protein>
    <recommendedName>
        <fullName evidence="3">Probable allantoicase</fullName>
        <ecNumber evidence="3">3.5.3.4</ecNumber>
    </recommendedName>
    <alternativeName>
        <fullName evidence="3">Allantoate amidinohydrolase</fullName>
    </alternativeName>
</protein>
<keyword evidence="2 3" id="KW-0659">Purine metabolism</keyword>
<evidence type="ECO:0000259" key="4">
    <source>
        <dbReference type="Pfam" id="PF03561"/>
    </source>
</evidence>
<dbReference type="RefSeq" id="WP_376864100.1">
    <property type="nucleotide sequence ID" value="NZ_JBHRYB010000001.1"/>
</dbReference>
<proteinExistence type="inferred from homology"/>
<comment type="pathway">
    <text evidence="3">Nitrogen metabolism; (S)-allantoin degradation; (S)-ureidoglycolate from allantoate (aminidohydrolase route): step 1/1.</text>
</comment>
<dbReference type="HAMAP" id="MF_00813">
    <property type="entry name" value="Allantoicase"/>
    <property type="match status" value="1"/>
</dbReference>
<evidence type="ECO:0000256" key="2">
    <source>
        <dbReference type="ARBA" id="ARBA00022631"/>
    </source>
</evidence>
<name>A0ABV7VNJ1_9GAMM</name>
<organism evidence="5 6">
    <name type="scientific">Bacterioplanoides pacificum</name>
    <dbReference type="NCBI Taxonomy" id="1171596"/>
    <lineage>
        <taxon>Bacteria</taxon>
        <taxon>Pseudomonadati</taxon>
        <taxon>Pseudomonadota</taxon>
        <taxon>Gammaproteobacteria</taxon>
        <taxon>Oceanospirillales</taxon>
        <taxon>Oceanospirillaceae</taxon>
        <taxon>Bacterioplanoides</taxon>
    </lineage>
</organism>
<evidence type="ECO:0000313" key="5">
    <source>
        <dbReference type="EMBL" id="MFC3678548.1"/>
    </source>
</evidence>
<comment type="catalytic activity">
    <reaction evidence="3">
        <text>allantoate + H2O = (S)-ureidoglycolate + urea</text>
        <dbReference type="Rhea" id="RHEA:11016"/>
        <dbReference type="ChEBI" id="CHEBI:15377"/>
        <dbReference type="ChEBI" id="CHEBI:16199"/>
        <dbReference type="ChEBI" id="CHEBI:17536"/>
        <dbReference type="ChEBI" id="CHEBI:57296"/>
        <dbReference type="EC" id="3.5.3.4"/>
    </reaction>
</comment>
<reference evidence="6" key="1">
    <citation type="journal article" date="2019" name="Int. J. Syst. Evol. Microbiol.">
        <title>The Global Catalogue of Microorganisms (GCM) 10K type strain sequencing project: providing services to taxonomists for standard genome sequencing and annotation.</title>
        <authorList>
            <consortium name="The Broad Institute Genomics Platform"/>
            <consortium name="The Broad Institute Genome Sequencing Center for Infectious Disease"/>
            <person name="Wu L."/>
            <person name="Ma J."/>
        </authorList>
    </citation>
    <scope>NUCLEOTIDE SEQUENCE [LARGE SCALE GENOMIC DNA]</scope>
    <source>
        <strain evidence="6">KCTC 42424</strain>
    </source>
</reference>
<dbReference type="PANTHER" id="PTHR12045:SF3">
    <property type="entry name" value="INACTIVE ALLANTOICASE-RELATED"/>
    <property type="match status" value="1"/>
</dbReference>
<comment type="caution">
    <text evidence="5">The sequence shown here is derived from an EMBL/GenBank/DDBJ whole genome shotgun (WGS) entry which is preliminary data.</text>
</comment>
<dbReference type="NCBIfam" id="TIGR02961">
    <property type="entry name" value="allantoicase"/>
    <property type="match status" value="1"/>
</dbReference>
<evidence type="ECO:0000313" key="6">
    <source>
        <dbReference type="Proteomes" id="UP001595722"/>
    </source>
</evidence>
<sequence>MSTTNPFEQLYTDLASRKLGGQALACSNDFFAGMENLVKAEAAVFDKDLYGDRGKIMDGWESRRRRFLPDGSTDDGLQYDWCVIKLGAQGIIHGVNVDTAFFLGNAPQTVALQACVSDVNPDDTTEWTDIVARSAVGPGCDNFFTVESDQVWTHVRLNMYPDGGIARLRVYGEVVADAAQRLPGELIDLAYIKNGARPLVCSDMFFSHMQNLIMPGRGVNMGDGWETKRRRHIGDAEQDRSHDWLILKLADAGNIEKVLVDTAHFKGNYPHSFALEGATLTEEQAADVEVLAADAHQDALLADRAQPSEIDWQPIMERTPLFDDREHTFRKEVKNNDHAFTHIRLKMYPDGGISRLRLWGYLSE</sequence>
<keyword evidence="6" id="KW-1185">Reference proteome</keyword>
<dbReference type="EC" id="3.5.3.4" evidence="3"/>
<dbReference type="Pfam" id="PF03561">
    <property type="entry name" value="Allantoicase"/>
    <property type="match status" value="2"/>
</dbReference>
<feature type="domain" description="Allantoicase" evidence="4">
    <location>
        <begin position="20"/>
        <end position="174"/>
    </location>
</feature>